<sequence>MSMSLALLSRNAISRLLHSVRRRSRDHAASVVARESARPFAARRLSAPQGHDAEHFERIATYALAGYFNMGYTLEVFHVSD</sequence>
<organism evidence="1 2">
    <name type="scientific">Burkholderia vietnamiensis</name>
    <dbReference type="NCBI Taxonomy" id="60552"/>
    <lineage>
        <taxon>Bacteria</taxon>
        <taxon>Pseudomonadati</taxon>
        <taxon>Pseudomonadota</taxon>
        <taxon>Betaproteobacteria</taxon>
        <taxon>Burkholderiales</taxon>
        <taxon>Burkholderiaceae</taxon>
        <taxon>Burkholderia</taxon>
        <taxon>Burkholderia cepacia complex</taxon>
    </lineage>
</organism>
<protein>
    <submittedName>
        <fullName evidence="1">Uncharacterized protein</fullName>
    </submittedName>
</protein>
<dbReference type="AlphaFoldDB" id="A0A132DXD6"/>
<comment type="caution">
    <text evidence="1">The sequence shown here is derived from an EMBL/GenBank/DDBJ whole genome shotgun (WGS) entry which is preliminary data.</text>
</comment>
<name>A0A132DXD6_BURVI</name>
<evidence type="ECO:0000313" key="2">
    <source>
        <dbReference type="Proteomes" id="UP000237632"/>
    </source>
</evidence>
<evidence type="ECO:0000313" key="1">
    <source>
        <dbReference type="EMBL" id="PRH42378.1"/>
    </source>
</evidence>
<proteinExistence type="predicted"/>
<dbReference type="RefSeq" id="WP_014725928.1">
    <property type="nucleotide sequence ID" value="NZ_CADFEU010000039.1"/>
</dbReference>
<dbReference type="Proteomes" id="UP000237632">
    <property type="component" value="Unassembled WGS sequence"/>
</dbReference>
<accession>A0A132DXD6</accession>
<reference evidence="1 2" key="1">
    <citation type="submission" date="2018-03" db="EMBL/GenBank/DDBJ databases">
        <authorList>
            <person name="Nguyen K."/>
            <person name="Fouts D."/>
            <person name="Sutton G."/>
        </authorList>
    </citation>
    <scope>NUCLEOTIDE SEQUENCE [LARGE SCALE GENOMIC DNA]</scope>
    <source>
        <strain evidence="1 2">AU3578</strain>
    </source>
</reference>
<gene>
    <name evidence="1" type="ORF">C6T65_10545</name>
</gene>
<dbReference type="EMBL" id="PVHK01000071">
    <property type="protein sequence ID" value="PRH42378.1"/>
    <property type="molecule type" value="Genomic_DNA"/>
</dbReference>